<protein>
    <submittedName>
        <fullName evidence="2">Uncharacterized protein</fullName>
    </submittedName>
</protein>
<dbReference type="EnsemblPlants" id="Bo00579s130.1">
    <property type="protein sequence ID" value="Bo00579s130.1"/>
    <property type="gene ID" value="Bo00579s130"/>
</dbReference>
<sequence length="97" mass="10842">MFLCVVLQENNSVPYMHRLMVLNHRLLELSDLKLGVSAGSLAKNDNNKPTKGRKKQNPFSIDYGLHHGNNGGGKIKSLKLIVLTDPTGRKISQKYKL</sequence>
<accession>A0A0D2ZPW6</accession>
<evidence type="ECO:0000256" key="1">
    <source>
        <dbReference type="SAM" id="MobiDB-lite"/>
    </source>
</evidence>
<dbReference type="AlphaFoldDB" id="A0A0D2ZPW6"/>
<proteinExistence type="predicted"/>
<dbReference type="HOGENOM" id="CLU_2349694_0_0_1"/>
<dbReference type="eggNOG" id="KOG0032">
    <property type="taxonomic scope" value="Eukaryota"/>
</dbReference>
<feature type="region of interest" description="Disordered" evidence="1">
    <location>
        <begin position="40"/>
        <end position="72"/>
    </location>
</feature>
<evidence type="ECO:0000313" key="2">
    <source>
        <dbReference type="EnsemblPlants" id="Bo00579s130.1"/>
    </source>
</evidence>
<organism evidence="2 3">
    <name type="scientific">Brassica oleracea var. oleracea</name>
    <dbReference type="NCBI Taxonomy" id="109376"/>
    <lineage>
        <taxon>Eukaryota</taxon>
        <taxon>Viridiplantae</taxon>
        <taxon>Streptophyta</taxon>
        <taxon>Embryophyta</taxon>
        <taxon>Tracheophyta</taxon>
        <taxon>Spermatophyta</taxon>
        <taxon>Magnoliopsida</taxon>
        <taxon>eudicotyledons</taxon>
        <taxon>Gunneridae</taxon>
        <taxon>Pentapetalae</taxon>
        <taxon>rosids</taxon>
        <taxon>malvids</taxon>
        <taxon>Brassicales</taxon>
        <taxon>Brassicaceae</taxon>
        <taxon>Brassiceae</taxon>
        <taxon>Brassica</taxon>
    </lineage>
</organism>
<reference evidence="2" key="2">
    <citation type="submission" date="2015-06" db="UniProtKB">
        <authorList>
            <consortium name="EnsemblPlants"/>
        </authorList>
    </citation>
    <scope>IDENTIFICATION</scope>
</reference>
<dbReference type="Gramene" id="Bo00579s130.1">
    <property type="protein sequence ID" value="Bo00579s130.1"/>
    <property type="gene ID" value="Bo00579s130"/>
</dbReference>
<reference evidence="2" key="1">
    <citation type="journal article" date="2014" name="Genome Biol.">
        <title>Transcriptome and methylome profiling reveals relics of genome dominance in the mesopolyploid Brassica oleracea.</title>
        <authorList>
            <person name="Parkin I.A."/>
            <person name="Koh C."/>
            <person name="Tang H."/>
            <person name="Robinson S.J."/>
            <person name="Kagale S."/>
            <person name="Clarke W.E."/>
            <person name="Town C.D."/>
            <person name="Nixon J."/>
            <person name="Krishnakumar V."/>
            <person name="Bidwell S.L."/>
            <person name="Denoeud F."/>
            <person name="Belcram H."/>
            <person name="Links M.G."/>
            <person name="Just J."/>
            <person name="Clarke C."/>
            <person name="Bender T."/>
            <person name="Huebert T."/>
            <person name="Mason A.S."/>
            <person name="Pires J.C."/>
            <person name="Barker G."/>
            <person name="Moore J."/>
            <person name="Walley P.G."/>
            <person name="Manoli S."/>
            <person name="Batley J."/>
            <person name="Edwards D."/>
            <person name="Nelson M.N."/>
            <person name="Wang X."/>
            <person name="Paterson A.H."/>
            <person name="King G."/>
            <person name="Bancroft I."/>
            <person name="Chalhoub B."/>
            <person name="Sharpe A.G."/>
        </authorList>
    </citation>
    <scope>NUCLEOTIDE SEQUENCE [LARGE SCALE GENOMIC DNA]</scope>
    <source>
        <strain evidence="2">cv. TO1000</strain>
    </source>
</reference>
<keyword evidence="3" id="KW-1185">Reference proteome</keyword>
<evidence type="ECO:0000313" key="3">
    <source>
        <dbReference type="Proteomes" id="UP000032141"/>
    </source>
</evidence>
<name>A0A0D2ZPW6_BRAOL</name>
<dbReference type="Proteomes" id="UP000032141">
    <property type="component" value="Unassembled WGS sequence"/>
</dbReference>